<evidence type="ECO:0000259" key="9">
    <source>
        <dbReference type="Pfam" id="PF00324"/>
    </source>
</evidence>
<keyword evidence="6 8" id="KW-0472">Membrane</keyword>
<comment type="caution">
    <text evidence="10">The sequence shown here is derived from an EMBL/GenBank/DDBJ whole genome shotgun (WGS) entry which is preliminary data.</text>
</comment>
<dbReference type="PROSITE" id="PS00218">
    <property type="entry name" value="AMINO_ACID_PERMEASE_1"/>
    <property type="match status" value="1"/>
</dbReference>
<dbReference type="InterPro" id="IPR004841">
    <property type="entry name" value="AA-permease/SLC12A_dom"/>
</dbReference>
<evidence type="ECO:0000256" key="5">
    <source>
        <dbReference type="ARBA" id="ARBA00022989"/>
    </source>
</evidence>
<dbReference type="EMBL" id="JABXXO010000004">
    <property type="protein sequence ID" value="KAF7779031.1"/>
    <property type="molecule type" value="Genomic_DNA"/>
</dbReference>
<feature type="transmembrane region" description="Helical" evidence="8">
    <location>
        <begin position="72"/>
        <end position="94"/>
    </location>
</feature>
<dbReference type="InterPro" id="IPR004840">
    <property type="entry name" value="Amino_acid_permease_CS"/>
</dbReference>
<feature type="transmembrane region" description="Helical" evidence="8">
    <location>
        <begin position="149"/>
        <end position="170"/>
    </location>
</feature>
<evidence type="ECO:0000256" key="4">
    <source>
        <dbReference type="ARBA" id="ARBA00022970"/>
    </source>
</evidence>
<accession>A0A8H7KJC2</accession>
<dbReference type="Gene3D" id="1.20.1740.10">
    <property type="entry name" value="Amino acid/polyamine transporter I"/>
    <property type="match status" value="1"/>
</dbReference>
<dbReference type="PANTHER" id="PTHR43341:SF15">
    <property type="entry name" value="GENERAL AMINO ACID PERMEASE AGP2"/>
    <property type="match status" value="1"/>
</dbReference>
<evidence type="ECO:0000313" key="10">
    <source>
        <dbReference type="EMBL" id="KAF7779031.1"/>
    </source>
</evidence>
<evidence type="ECO:0000313" key="11">
    <source>
        <dbReference type="Proteomes" id="UP000629468"/>
    </source>
</evidence>
<dbReference type="PANTHER" id="PTHR43341">
    <property type="entry name" value="AMINO ACID PERMEASE"/>
    <property type="match status" value="1"/>
</dbReference>
<feature type="transmembrane region" description="Helical" evidence="8">
    <location>
        <begin position="42"/>
        <end position="60"/>
    </location>
</feature>
<name>A0A8H7KJC2_AGABI</name>
<evidence type="ECO:0000256" key="7">
    <source>
        <dbReference type="SAM" id="MobiDB-lite"/>
    </source>
</evidence>
<gene>
    <name evidence="10" type="ORF">Agabi119p4_3376</name>
</gene>
<keyword evidence="3 8" id="KW-0812">Transmembrane</keyword>
<proteinExistence type="predicted"/>
<comment type="subcellular location">
    <subcellularLocation>
        <location evidence="1">Membrane</location>
        <topology evidence="1">Multi-pass membrane protein</topology>
    </subcellularLocation>
</comment>
<dbReference type="GO" id="GO:0015171">
    <property type="term" value="F:amino acid transmembrane transporter activity"/>
    <property type="evidence" value="ECO:0007669"/>
    <property type="project" value="TreeGrafter"/>
</dbReference>
<reference evidence="10 11" key="1">
    <citation type="journal article" name="Sci. Rep.">
        <title>Telomere-to-telomere assembled and centromere annotated genomes of the two main subspecies of the button mushroom Agaricus bisporus reveal especially polymorphic chromosome ends.</title>
        <authorList>
            <person name="Sonnenberg A.S.M."/>
            <person name="Sedaghat-Telgerd N."/>
            <person name="Lavrijssen B."/>
            <person name="Ohm R.A."/>
            <person name="Hendrickx P.M."/>
            <person name="Scholtmeijer K."/>
            <person name="Baars J.J.P."/>
            <person name="van Peer A."/>
        </authorList>
    </citation>
    <scope>NUCLEOTIDE SEQUENCE [LARGE SCALE GENOMIC DNA]</scope>
    <source>
        <strain evidence="10 11">H119_p4</strain>
    </source>
</reference>
<dbReference type="GO" id="GO:0016020">
    <property type="term" value="C:membrane"/>
    <property type="evidence" value="ECO:0007669"/>
    <property type="project" value="UniProtKB-SubCell"/>
</dbReference>
<keyword evidence="5 8" id="KW-1133">Transmembrane helix</keyword>
<sequence length="276" mass="30602">MERNTNSRRSSLHSHKKVADQDEKSVDAIFDKQAHRKLKNRHIQMIGIGGTIGTALFVQIGGTLVKGGPANLFLAFTIWCTFILAVSNCLAEMVSWMPISSPFVRYADHFVDPALGFCAGINFFVFEAALIPFEIVAFNVVLQFWTDKIPLAAVITFVIVTFAFFNLFAVKFYGESEFWLALGKALLSGRGRCGVTAEPADWLGSRSRDAITLPGRDGTVARVAVVWLQNKANGHVNMRRRRVGLCRRVSPSHHLRSRSMALPLPNRSSAPSPVFH</sequence>
<feature type="region of interest" description="Disordered" evidence="7">
    <location>
        <begin position="1"/>
        <end position="20"/>
    </location>
</feature>
<keyword evidence="2" id="KW-0813">Transport</keyword>
<evidence type="ECO:0000256" key="1">
    <source>
        <dbReference type="ARBA" id="ARBA00004141"/>
    </source>
</evidence>
<keyword evidence="4" id="KW-0029">Amino-acid transport</keyword>
<feature type="transmembrane region" description="Helical" evidence="8">
    <location>
        <begin position="114"/>
        <end position="137"/>
    </location>
</feature>
<dbReference type="InterPro" id="IPR050524">
    <property type="entry name" value="APC_YAT"/>
</dbReference>
<dbReference type="AlphaFoldDB" id="A0A8H7KJC2"/>
<organism evidence="10 11">
    <name type="scientific">Agaricus bisporus var. burnettii</name>
    <dbReference type="NCBI Taxonomy" id="192524"/>
    <lineage>
        <taxon>Eukaryota</taxon>
        <taxon>Fungi</taxon>
        <taxon>Dikarya</taxon>
        <taxon>Basidiomycota</taxon>
        <taxon>Agaricomycotina</taxon>
        <taxon>Agaricomycetes</taxon>
        <taxon>Agaricomycetidae</taxon>
        <taxon>Agaricales</taxon>
        <taxon>Agaricineae</taxon>
        <taxon>Agaricaceae</taxon>
        <taxon>Agaricus</taxon>
    </lineage>
</organism>
<protein>
    <recommendedName>
        <fullName evidence="9">Amino acid permease/ SLC12A domain-containing protein</fullName>
    </recommendedName>
</protein>
<evidence type="ECO:0000256" key="2">
    <source>
        <dbReference type="ARBA" id="ARBA00022448"/>
    </source>
</evidence>
<feature type="domain" description="Amino acid permease/ SLC12A" evidence="9">
    <location>
        <begin position="42"/>
        <end position="184"/>
    </location>
</feature>
<evidence type="ECO:0000256" key="8">
    <source>
        <dbReference type="SAM" id="Phobius"/>
    </source>
</evidence>
<dbReference type="Proteomes" id="UP000629468">
    <property type="component" value="Unassembled WGS sequence"/>
</dbReference>
<dbReference type="Pfam" id="PF00324">
    <property type="entry name" value="AA_permease"/>
    <property type="match status" value="1"/>
</dbReference>
<evidence type="ECO:0000256" key="6">
    <source>
        <dbReference type="ARBA" id="ARBA00023136"/>
    </source>
</evidence>
<evidence type="ECO:0000256" key="3">
    <source>
        <dbReference type="ARBA" id="ARBA00022692"/>
    </source>
</evidence>